<keyword evidence="8 14" id="KW-0378">Hydrolase</keyword>
<dbReference type="GO" id="GO:0008658">
    <property type="term" value="F:penicillin binding"/>
    <property type="evidence" value="ECO:0007669"/>
    <property type="project" value="UniProtKB-UniRule"/>
</dbReference>
<dbReference type="GO" id="GO:0005886">
    <property type="term" value="C:plasma membrane"/>
    <property type="evidence" value="ECO:0007669"/>
    <property type="project" value="UniProtKB-SubCell"/>
</dbReference>
<evidence type="ECO:0000259" key="15">
    <source>
        <dbReference type="Pfam" id="PF00905"/>
    </source>
</evidence>
<evidence type="ECO:0000256" key="1">
    <source>
        <dbReference type="ARBA" id="ARBA00004167"/>
    </source>
</evidence>
<keyword evidence="11 14" id="KW-1133">Transmembrane helix</keyword>
<keyword evidence="4 14" id="KW-0997">Cell inner membrane</keyword>
<dbReference type="EMBL" id="FMVN01000014">
    <property type="protein sequence ID" value="SCY71025.1"/>
    <property type="molecule type" value="Genomic_DNA"/>
</dbReference>
<evidence type="ECO:0000256" key="10">
    <source>
        <dbReference type="ARBA" id="ARBA00022984"/>
    </source>
</evidence>
<evidence type="ECO:0000256" key="2">
    <source>
        <dbReference type="ARBA" id="ARBA00004236"/>
    </source>
</evidence>
<dbReference type="InterPro" id="IPR012338">
    <property type="entry name" value="Beta-lactam/transpept-like"/>
</dbReference>
<evidence type="ECO:0000256" key="6">
    <source>
        <dbReference type="ARBA" id="ARBA00022670"/>
    </source>
</evidence>
<dbReference type="InterPro" id="IPR001460">
    <property type="entry name" value="PCN-bd_Tpept"/>
</dbReference>
<feature type="domain" description="Penicillin-binding protein transpeptidase" evidence="15">
    <location>
        <begin position="268"/>
        <end position="607"/>
    </location>
</feature>
<dbReference type="EC" id="3.4.16.4" evidence="14"/>
<feature type="binding site" evidence="14">
    <location>
        <position position="385"/>
    </location>
    <ligand>
        <name>Zn(2+)</name>
        <dbReference type="ChEBI" id="CHEBI:29105"/>
    </ligand>
</feature>
<keyword evidence="5 14" id="KW-0121">Carboxypeptidase</keyword>
<dbReference type="GO" id="GO:0009002">
    <property type="term" value="F:serine-type D-Ala-D-Ala carboxypeptidase activity"/>
    <property type="evidence" value="ECO:0007669"/>
    <property type="project" value="UniProtKB-UniRule"/>
</dbReference>
<dbReference type="InterPro" id="IPR005311">
    <property type="entry name" value="PBP_dimer"/>
</dbReference>
<evidence type="ECO:0000256" key="13">
    <source>
        <dbReference type="ARBA" id="ARBA00023316"/>
    </source>
</evidence>
<evidence type="ECO:0000256" key="7">
    <source>
        <dbReference type="ARBA" id="ARBA00022692"/>
    </source>
</evidence>
<keyword evidence="13 14" id="KW-0961">Cell wall biogenesis/degradation</keyword>
<evidence type="ECO:0000256" key="9">
    <source>
        <dbReference type="ARBA" id="ARBA00022960"/>
    </source>
</evidence>
<keyword evidence="20" id="KW-1185">Reference proteome</keyword>
<name>A0A098GF05_LEGMI</name>
<dbReference type="GO" id="GO:0071972">
    <property type="term" value="F:peptidoglycan L,D-transpeptidase activity"/>
    <property type="evidence" value="ECO:0007669"/>
    <property type="project" value="TreeGrafter"/>
</dbReference>
<evidence type="ECO:0000313" key="20">
    <source>
        <dbReference type="Proteomes" id="UP000182998"/>
    </source>
</evidence>
<dbReference type="EMBL" id="LN614830">
    <property type="protein sequence ID" value="CEG61049.1"/>
    <property type="molecule type" value="Genomic_DNA"/>
</dbReference>
<evidence type="ECO:0000256" key="14">
    <source>
        <dbReference type="HAMAP-Rule" id="MF_02081"/>
    </source>
</evidence>
<reference evidence="18 20" key="3">
    <citation type="submission" date="2016-10" db="EMBL/GenBank/DDBJ databases">
        <authorList>
            <person name="Varghese N."/>
            <person name="Submissions S."/>
        </authorList>
    </citation>
    <scope>NUCLEOTIDE SEQUENCE [LARGE SCALE GENOMIC DNA]</scope>
    <source>
        <strain evidence="18 20">ATCC 33218</strain>
    </source>
</reference>
<evidence type="ECO:0000256" key="3">
    <source>
        <dbReference type="ARBA" id="ARBA00022475"/>
    </source>
</evidence>
<dbReference type="Gene3D" id="3.40.710.10">
    <property type="entry name" value="DD-peptidase/beta-lactamase superfamily"/>
    <property type="match status" value="1"/>
</dbReference>
<comment type="pathway">
    <text evidence="14">Cell wall biogenesis; peptidoglycan biosynthesis.</text>
</comment>
<dbReference type="OrthoDB" id="9766847at2"/>
<keyword evidence="14" id="KW-0862">Zinc</keyword>
<dbReference type="RefSeq" id="WP_045099356.1">
    <property type="nucleotide sequence ID" value="NZ_FMVN01000014.1"/>
</dbReference>
<evidence type="ECO:0000313" key="17">
    <source>
        <dbReference type="EMBL" id="CEG61049.1"/>
    </source>
</evidence>
<comment type="similarity">
    <text evidence="14">Belongs to the transpeptidase family. MrdA subfamily.</text>
</comment>
<dbReference type="GO" id="GO:0006508">
    <property type="term" value="P:proteolysis"/>
    <property type="evidence" value="ECO:0007669"/>
    <property type="project" value="UniProtKB-KW"/>
</dbReference>
<gene>
    <name evidence="14 17" type="primary">mrdA</name>
    <name evidence="17" type="ORF">LMI_1755</name>
    <name evidence="18" type="ORF">SAMN02982997_02615</name>
</gene>
<dbReference type="UniPathway" id="UPA00219"/>
<dbReference type="NCBIfam" id="TIGR03423">
    <property type="entry name" value="pbp2_mrdA"/>
    <property type="match status" value="1"/>
</dbReference>
<evidence type="ECO:0000256" key="12">
    <source>
        <dbReference type="ARBA" id="ARBA00023136"/>
    </source>
</evidence>
<evidence type="ECO:0000313" key="19">
    <source>
        <dbReference type="Proteomes" id="UP000032414"/>
    </source>
</evidence>
<evidence type="ECO:0000256" key="4">
    <source>
        <dbReference type="ARBA" id="ARBA00022519"/>
    </source>
</evidence>
<reference evidence="19" key="1">
    <citation type="submission" date="2014-09" db="EMBL/GenBank/DDBJ databases">
        <authorList>
            <person name="Gomez-Valero L."/>
        </authorList>
    </citation>
    <scope>NUCLEOTIDE SEQUENCE [LARGE SCALE GENOMIC DNA]</scope>
    <source>
        <strain evidence="19">ATCC33218</strain>
    </source>
</reference>
<keyword evidence="14" id="KW-0479">Metal-binding</keyword>
<dbReference type="Pfam" id="PF03717">
    <property type="entry name" value="PBP_dimer"/>
    <property type="match status" value="1"/>
</dbReference>
<dbReference type="PANTHER" id="PTHR30627">
    <property type="entry name" value="PEPTIDOGLYCAN D,D-TRANSPEPTIDASE"/>
    <property type="match status" value="1"/>
</dbReference>
<evidence type="ECO:0000256" key="5">
    <source>
        <dbReference type="ARBA" id="ARBA00022645"/>
    </source>
</evidence>
<protein>
    <recommendedName>
        <fullName evidence="14">Peptidoglycan D,D-transpeptidase MrdA</fullName>
        <ecNumber evidence="14">3.4.16.4</ecNumber>
    </recommendedName>
    <alternativeName>
        <fullName evidence="14">Penicillin-binding protein 2</fullName>
        <shortName evidence="14">PBP-2</shortName>
    </alternativeName>
</protein>
<dbReference type="GO" id="GO:0008360">
    <property type="term" value="P:regulation of cell shape"/>
    <property type="evidence" value="ECO:0007669"/>
    <property type="project" value="UniProtKB-KW"/>
</dbReference>
<dbReference type="GO" id="GO:0071555">
    <property type="term" value="P:cell wall organization"/>
    <property type="evidence" value="ECO:0007669"/>
    <property type="project" value="UniProtKB-KW"/>
</dbReference>
<dbReference type="Proteomes" id="UP000182998">
    <property type="component" value="Unassembled WGS sequence"/>
</dbReference>
<comment type="catalytic activity">
    <reaction evidence="14">
        <text>Preferential cleavage: (Ac)2-L-Lys-D-Ala-|-D-Ala. Also transpeptidation of peptidyl-alanyl moieties that are N-acyl substituents of D-alanine.</text>
        <dbReference type="EC" id="3.4.16.4"/>
    </reaction>
</comment>
<dbReference type="GO" id="GO:0009252">
    <property type="term" value="P:peptidoglycan biosynthetic process"/>
    <property type="evidence" value="ECO:0007669"/>
    <property type="project" value="UniProtKB-UniRule"/>
</dbReference>
<organism evidence="17 19">
    <name type="scientific">Legionella micdadei</name>
    <name type="common">Tatlockia micdadei</name>
    <dbReference type="NCBI Taxonomy" id="451"/>
    <lineage>
        <taxon>Bacteria</taxon>
        <taxon>Pseudomonadati</taxon>
        <taxon>Pseudomonadota</taxon>
        <taxon>Gammaproteobacteria</taxon>
        <taxon>Legionellales</taxon>
        <taxon>Legionellaceae</taxon>
        <taxon>Legionella</taxon>
    </lineage>
</organism>
<evidence type="ECO:0000256" key="8">
    <source>
        <dbReference type="ARBA" id="ARBA00022801"/>
    </source>
</evidence>
<dbReference type="KEGG" id="tmc:LMI_1755"/>
<keyword evidence="10 14" id="KW-0573">Peptidoglycan synthesis</keyword>
<feature type="binding site" evidence="14">
    <location>
        <position position="351"/>
    </location>
    <ligand>
        <name>Zn(2+)</name>
        <dbReference type="ChEBI" id="CHEBI:29105"/>
    </ligand>
</feature>
<dbReference type="SUPFAM" id="SSF56601">
    <property type="entry name" value="beta-lactamase/transpeptidase-like"/>
    <property type="match status" value="1"/>
</dbReference>
<proteinExistence type="inferred from homology"/>
<sequence length="620" mass="70132">MRFNNSVKNDRAELRLHTSRLNLLVLLIIILSLTLILRLTYLQISEFKRYETLSLKNQMSVIPIAPPRGIILDKNGVVLAENIPVYVLEIIPERVKDIPKTLEQLRILLPSITDEDIDNFNHARKQNRSFVPIPFKLKLSQEEVAVFASNQYRFPGVSIKARLMRYYPFGEMMAHILGYVGRINVQELRQVDPTNYQATNFIGKSGIEKFYENILHGEVGYQLIETDVSGRTIRVLNKQNPISGEKLYLTIDTRLQQVAYQAMKDKRGAVVALSTQGGDILAMVSAPSFDPNLFVNGISADDYKKLATARDRPLYNRAVRGLYPPASTIKPFMGLAGLEKGVVDTTYSIHDPGWFRLPGVSHPYRDWKKTGHGFINLKRAITVSCDTYFYHLGHKMGITAIEDMLIQFGFGQLTHVDLHEEAPGLVPNKHWKRQAKGQSWYPGDTVITSIGQGFTLVSPLQLANATASLSQKGRRFRPHLLHKSIQSDKGEIHEYKVLEEYPIKLKDENYWTIIAEAMQSVITNNEGTGYRFGRNAPYSVAAKTGTAQVFGGKQYEKVRKAKYEDIPEYLRDHSLIIAFAPVEKPEIAVAVMVENDLAASNVARKVMDAYFELKKSETKS</sequence>
<dbReference type="HOGENOM" id="CLU_009289_1_2_6"/>
<dbReference type="Gene3D" id="3.90.1310.10">
    <property type="entry name" value="Penicillin-binding protein 2a (Domain 2)"/>
    <property type="match status" value="1"/>
</dbReference>
<dbReference type="GO" id="GO:0008270">
    <property type="term" value="F:zinc ion binding"/>
    <property type="evidence" value="ECO:0007669"/>
    <property type="project" value="UniProtKB-UniRule"/>
</dbReference>
<keyword evidence="6 14" id="KW-0645">Protease</keyword>
<dbReference type="PANTHER" id="PTHR30627:SF2">
    <property type="entry name" value="PEPTIDOGLYCAN D,D-TRANSPEPTIDASE MRDA"/>
    <property type="match status" value="1"/>
</dbReference>
<feature type="active site" description="Acyl-ester intermediate" evidence="14">
    <location>
        <position position="327"/>
    </location>
</feature>
<feature type="domain" description="Penicillin-binding protein dimerisation" evidence="16">
    <location>
        <begin position="64"/>
        <end position="235"/>
    </location>
</feature>
<keyword evidence="9 14" id="KW-0133">Cell shape</keyword>
<dbReference type="InterPro" id="IPR017790">
    <property type="entry name" value="Penicillin-binding_protein_2"/>
</dbReference>
<evidence type="ECO:0000313" key="18">
    <source>
        <dbReference type="EMBL" id="SCY71025.1"/>
    </source>
</evidence>
<feature type="transmembrane region" description="Helical" evidence="14">
    <location>
        <begin position="21"/>
        <end position="41"/>
    </location>
</feature>
<evidence type="ECO:0000256" key="11">
    <source>
        <dbReference type="ARBA" id="ARBA00022989"/>
    </source>
</evidence>
<keyword evidence="3 14" id="KW-1003">Cell membrane</keyword>
<dbReference type="Gene3D" id="3.30.1390.30">
    <property type="entry name" value="Penicillin-binding protein 2a, domain 3"/>
    <property type="match status" value="1"/>
</dbReference>
<reference evidence="17" key="2">
    <citation type="submission" date="2014-09" db="EMBL/GenBank/DDBJ databases">
        <authorList>
            <person name="GOMEZ-VALERO Laura"/>
        </authorList>
    </citation>
    <scope>NUCLEOTIDE SEQUENCE</scope>
    <source>
        <strain evidence="17">ATCC33218</strain>
    </source>
</reference>
<comment type="subcellular location">
    <subcellularLocation>
        <location evidence="14">Cell inner membrane</location>
        <topology evidence="14">Single-pass membrane protein</topology>
    </subcellularLocation>
    <subcellularLocation>
        <location evidence="2">Cell membrane</location>
    </subcellularLocation>
    <subcellularLocation>
        <location evidence="1">Membrane</location>
        <topology evidence="1">Single-pass membrane protein</topology>
    </subcellularLocation>
</comment>
<feature type="binding site" evidence="14">
    <location>
        <position position="366"/>
    </location>
    <ligand>
        <name>Zn(2+)</name>
        <dbReference type="ChEBI" id="CHEBI:29105"/>
    </ligand>
</feature>
<dbReference type="PATRIC" id="fig|451.8.peg.1544"/>
<dbReference type="Proteomes" id="UP000032414">
    <property type="component" value="Chromosome I"/>
</dbReference>
<dbReference type="Pfam" id="PF00905">
    <property type="entry name" value="Transpeptidase"/>
    <property type="match status" value="1"/>
</dbReference>
<dbReference type="InterPro" id="IPR036138">
    <property type="entry name" value="PBP_dimer_sf"/>
</dbReference>
<comment type="function">
    <text evidence="14">Catalyzes cross-linking of the peptidoglycan cell wall.</text>
</comment>
<dbReference type="SUPFAM" id="SSF56519">
    <property type="entry name" value="Penicillin binding protein dimerisation domain"/>
    <property type="match status" value="1"/>
</dbReference>
<keyword evidence="12 14" id="KW-0472">Membrane</keyword>
<accession>A0A098GF05</accession>
<feature type="binding site" evidence="14">
    <location>
        <position position="372"/>
    </location>
    <ligand>
        <name>Zn(2+)</name>
        <dbReference type="ChEBI" id="CHEBI:29105"/>
    </ligand>
</feature>
<comment type="cofactor">
    <cofactor evidence="14">
        <name>Zn(2+)</name>
        <dbReference type="ChEBI" id="CHEBI:29105"/>
    </cofactor>
    <text evidence="14">Binds one Zn(2+) ion per subunit.</text>
</comment>
<dbReference type="HAMAP" id="MF_02081">
    <property type="entry name" value="MrdA_transpept"/>
    <property type="match status" value="1"/>
</dbReference>
<keyword evidence="7 14" id="KW-0812">Transmembrane</keyword>
<evidence type="ECO:0000259" key="16">
    <source>
        <dbReference type="Pfam" id="PF03717"/>
    </source>
</evidence>
<dbReference type="InterPro" id="IPR050515">
    <property type="entry name" value="Beta-lactam/transpept"/>
</dbReference>
<dbReference type="AlphaFoldDB" id="A0A098GF05"/>